<evidence type="ECO:0000313" key="4">
    <source>
        <dbReference type="Proteomes" id="UP000475545"/>
    </source>
</evidence>
<evidence type="ECO:0000313" key="3">
    <source>
        <dbReference type="EMBL" id="MXP22479.1"/>
    </source>
</evidence>
<comment type="caution">
    <text evidence="3">The sequence shown here is derived from an EMBL/GenBank/DDBJ whole genome shotgun (WGS) entry which is preliminary data.</text>
</comment>
<evidence type="ECO:0000259" key="2">
    <source>
        <dbReference type="Pfam" id="PF01551"/>
    </source>
</evidence>
<proteinExistence type="predicted"/>
<name>A0A6L7GRA9_9ACTN</name>
<dbReference type="RefSeq" id="WP_160902620.1">
    <property type="nucleotide sequence ID" value="NZ_CP102850.1"/>
</dbReference>
<dbReference type="EMBL" id="WMBR01000003">
    <property type="protein sequence ID" value="MXP22479.1"/>
    <property type="molecule type" value="Genomic_DNA"/>
</dbReference>
<reference evidence="3 4" key="1">
    <citation type="submission" date="2019-11" db="EMBL/GenBank/DDBJ databases">
        <title>Gordonia sp. nov., a novel actinobacterium isolated from mangrove soil in Hainan.</title>
        <authorList>
            <person name="Huang X."/>
            <person name="Xie Y."/>
            <person name="Chu X."/>
            <person name="Xiao K."/>
        </authorList>
    </citation>
    <scope>NUCLEOTIDE SEQUENCE [LARGE SCALE GENOMIC DNA]</scope>
    <source>
        <strain evidence="3 4">HNM0687</strain>
    </source>
</reference>
<sequence>MTPTSPRFRWSPATRLLIAAVGELCVVTLLVWLLPAVAFGDDTRFVAPLTPAAVVRGYDPPAQRWLPGHRGVDLSAAPGVAVRAAGDGRVRFAGEVAGRPVVSIRHTDDMITTYEPVRASVREGQSVRRGTVIGVVVAGHPGCPAVACLHWGARRGSGHAAVYLNPMALLGAVRVRLKPVEAGALRPAGGLADGPPVTVPR</sequence>
<dbReference type="Pfam" id="PF01551">
    <property type="entry name" value="Peptidase_M23"/>
    <property type="match status" value="1"/>
</dbReference>
<keyword evidence="1" id="KW-0732">Signal</keyword>
<dbReference type="InterPro" id="IPR050570">
    <property type="entry name" value="Cell_wall_metabolism_enzyme"/>
</dbReference>
<accession>A0A6L7GRA9</accession>
<dbReference type="Proteomes" id="UP000475545">
    <property type="component" value="Unassembled WGS sequence"/>
</dbReference>
<organism evidence="3 4">
    <name type="scientific">Gordonia mangrovi</name>
    <dbReference type="NCBI Taxonomy" id="2665643"/>
    <lineage>
        <taxon>Bacteria</taxon>
        <taxon>Bacillati</taxon>
        <taxon>Actinomycetota</taxon>
        <taxon>Actinomycetes</taxon>
        <taxon>Mycobacteriales</taxon>
        <taxon>Gordoniaceae</taxon>
        <taxon>Gordonia</taxon>
    </lineage>
</organism>
<dbReference type="SUPFAM" id="SSF51261">
    <property type="entry name" value="Duplicated hybrid motif"/>
    <property type="match status" value="1"/>
</dbReference>
<dbReference type="AlphaFoldDB" id="A0A6L7GRA9"/>
<dbReference type="PANTHER" id="PTHR21666">
    <property type="entry name" value="PEPTIDASE-RELATED"/>
    <property type="match status" value="1"/>
</dbReference>
<dbReference type="InterPro" id="IPR011055">
    <property type="entry name" value="Dup_hybrid_motif"/>
</dbReference>
<feature type="domain" description="M23ase beta-sheet core" evidence="2">
    <location>
        <begin position="68"/>
        <end position="156"/>
    </location>
</feature>
<dbReference type="InterPro" id="IPR016047">
    <property type="entry name" value="M23ase_b-sheet_dom"/>
</dbReference>
<dbReference type="CDD" id="cd12797">
    <property type="entry name" value="M23_peptidase"/>
    <property type="match status" value="1"/>
</dbReference>
<gene>
    <name evidence="3" type="ORF">GIY30_14125</name>
</gene>
<protein>
    <submittedName>
        <fullName evidence="3">Peptidoglycan DD-metalloendopeptidase family protein</fullName>
    </submittedName>
</protein>
<dbReference type="PANTHER" id="PTHR21666:SF289">
    <property type="entry name" value="L-ALA--D-GLU ENDOPEPTIDASE"/>
    <property type="match status" value="1"/>
</dbReference>
<dbReference type="GO" id="GO:0004222">
    <property type="term" value="F:metalloendopeptidase activity"/>
    <property type="evidence" value="ECO:0007669"/>
    <property type="project" value="TreeGrafter"/>
</dbReference>
<keyword evidence="4" id="KW-1185">Reference proteome</keyword>
<dbReference type="Gene3D" id="2.70.70.10">
    <property type="entry name" value="Glucose Permease (Domain IIA)"/>
    <property type="match status" value="1"/>
</dbReference>
<evidence type="ECO:0000256" key="1">
    <source>
        <dbReference type="ARBA" id="ARBA00022729"/>
    </source>
</evidence>